<keyword evidence="3" id="KW-1185">Reference proteome</keyword>
<reference evidence="3" key="2">
    <citation type="submission" date="2013-12" db="EMBL/GenBank/DDBJ databases">
        <authorList>
            <person name="Yu Y."/>
            <person name="Lee S."/>
            <person name="de Baynast K."/>
            <person name="Wissotski M."/>
            <person name="Liu L."/>
            <person name="Talag J."/>
            <person name="Goicoechea J."/>
            <person name="Angelova A."/>
            <person name="Jetty R."/>
            <person name="Kudrna D."/>
            <person name="Golser W."/>
            <person name="Rivera L."/>
            <person name="Zhang J."/>
            <person name="Wing R."/>
        </authorList>
    </citation>
    <scope>NUCLEOTIDE SEQUENCE</scope>
</reference>
<sequence>MGDPSDNDLDSGNSVAYREGEERQVAFLNESIQFDDHEHSISGSFSPPHRIFMAEVTEVPLTTEQLAQRAADIKRQACEIEQPQRQLEEARAEDE</sequence>
<evidence type="ECO:0000313" key="2">
    <source>
        <dbReference type="EnsemblPlants" id="LPERR07G08740.1"/>
    </source>
</evidence>
<feature type="region of interest" description="Disordered" evidence="1">
    <location>
        <begin position="1"/>
        <end position="20"/>
    </location>
</feature>
<dbReference type="HOGENOM" id="CLU_2375887_0_0_1"/>
<dbReference type="EnsemblPlants" id="LPERR07G08740.1">
    <property type="protein sequence ID" value="LPERR07G08740.1"/>
    <property type="gene ID" value="LPERR07G08740"/>
</dbReference>
<name>A0A0D9WXN4_9ORYZ</name>
<reference evidence="2 3" key="1">
    <citation type="submission" date="2012-08" db="EMBL/GenBank/DDBJ databases">
        <title>Oryza genome evolution.</title>
        <authorList>
            <person name="Wing R.A."/>
        </authorList>
    </citation>
    <scope>NUCLEOTIDE SEQUENCE</scope>
</reference>
<protein>
    <submittedName>
        <fullName evidence="2">Uncharacterized protein</fullName>
    </submittedName>
</protein>
<evidence type="ECO:0000256" key="1">
    <source>
        <dbReference type="SAM" id="MobiDB-lite"/>
    </source>
</evidence>
<dbReference type="AlphaFoldDB" id="A0A0D9WXN4"/>
<proteinExistence type="predicted"/>
<reference evidence="2" key="3">
    <citation type="submission" date="2015-04" db="UniProtKB">
        <authorList>
            <consortium name="EnsemblPlants"/>
        </authorList>
    </citation>
    <scope>IDENTIFICATION</scope>
</reference>
<accession>A0A0D9WXN4</accession>
<dbReference type="Proteomes" id="UP000032180">
    <property type="component" value="Chromosome 7"/>
</dbReference>
<evidence type="ECO:0000313" key="3">
    <source>
        <dbReference type="Proteomes" id="UP000032180"/>
    </source>
</evidence>
<dbReference type="Gramene" id="LPERR07G08740.1">
    <property type="protein sequence ID" value="LPERR07G08740.1"/>
    <property type="gene ID" value="LPERR07G08740"/>
</dbReference>
<organism evidence="2 3">
    <name type="scientific">Leersia perrieri</name>
    <dbReference type="NCBI Taxonomy" id="77586"/>
    <lineage>
        <taxon>Eukaryota</taxon>
        <taxon>Viridiplantae</taxon>
        <taxon>Streptophyta</taxon>
        <taxon>Embryophyta</taxon>
        <taxon>Tracheophyta</taxon>
        <taxon>Spermatophyta</taxon>
        <taxon>Magnoliopsida</taxon>
        <taxon>Liliopsida</taxon>
        <taxon>Poales</taxon>
        <taxon>Poaceae</taxon>
        <taxon>BOP clade</taxon>
        <taxon>Oryzoideae</taxon>
        <taxon>Oryzeae</taxon>
        <taxon>Oryzinae</taxon>
        <taxon>Leersia</taxon>
    </lineage>
</organism>